<keyword evidence="1" id="KW-0732">Signal</keyword>
<accession>A0A0A2E9A6</accession>
<dbReference type="Proteomes" id="UP000030103">
    <property type="component" value="Unassembled WGS sequence"/>
</dbReference>
<reference evidence="3 4" key="1">
    <citation type="submission" date="2014-09" db="EMBL/GenBank/DDBJ databases">
        <title>Draft Genome Sequence of Porphyromonas macacae COT-192_OH2859.</title>
        <authorList>
            <person name="Wallis C."/>
            <person name="Deusch O."/>
            <person name="O'Flynn C."/>
            <person name="Davis I."/>
            <person name="Horsfall A."/>
            <person name="Kirkwood N."/>
            <person name="Harris S."/>
            <person name="Eisen J.A."/>
            <person name="Coil D.A."/>
            <person name="Darling A.E."/>
            <person name="Jospin G."/>
            <person name="Alexiev A."/>
        </authorList>
    </citation>
    <scope>NUCLEOTIDE SEQUENCE [LARGE SCALE GENOMIC DNA]</scope>
    <source>
        <strain evidence="4">COT-192 OH2859</strain>
    </source>
</reference>
<gene>
    <name evidence="3" type="ORF">HQ47_01830</name>
</gene>
<feature type="domain" description="Type IX secretion system protein PorV" evidence="2">
    <location>
        <begin position="25"/>
        <end position="262"/>
    </location>
</feature>
<dbReference type="PROSITE" id="PS51257">
    <property type="entry name" value="PROKAR_LIPOPROTEIN"/>
    <property type="match status" value="1"/>
</dbReference>
<dbReference type="NCBIfam" id="NF033710">
    <property type="entry name" value="T9SS_OM_PorV"/>
    <property type="match status" value="1"/>
</dbReference>
<name>A0A0A2E9A6_9PORP</name>
<evidence type="ECO:0000313" key="3">
    <source>
        <dbReference type="EMBL" id="KGN75446.1"/>
    </source>
</evidence>
<dbReference type="AlphaFoldDB" id="A0A0A2E9A6"/>
<keyword evidence="4" id="KW-1185">Reference proteome</keyword>
<dbReference type="NCBIfam" id="NF033709">
    <property type="entry name" value="PorV_fam"/>
    <property type="match status" value="1"/>
</dbReference>
<dbReference type="EMBL" id="JRFA01000006">
    <property type="protein sequence ID" value="KGN75446.1"/>
    <property type="molecule type" value="Genomic_DNA"/>
</dbReference>
<dbReference type="RefSeq" id="WP_036872906.1">
    <property type="nucleotide sequence ID" value="NZ_JRFA01000006.1"/>
</dbReference>
<dbReference type="InterPro" id="IPR045741">
    <property type="entry name" value="PorV"/>
</dbReference>
<evidence type="ECO:0000256" key="1">
    <source>
        <dbReference type="SAM" id="SignalP"/>
    </source>
</evidence>
<dbReference type="Pfam" id="PF19572">
    <property type="entry name" value="PorV"/>
    <property type="match status" value="1"/>
</dbReference>
<dbReference type="eggNOG" id="COG2067">
    <property type="taxonomic scope" value="Bacteria"/>
</dbReference>
<evidence type="ECO:0000313" key="4">
    <source>
        <dbReference type="Proteomes" id="UP000030103"/>
    </source>
</evidence>
<comment type="caution">
    <text evidence="3">The sequence shown here is derived from an EMBL/GenBank/DDBJ whole genome shotgun (WGS) entry which is preliminary data.</text>
</comment>
<evidence type="ECO:0000259" key="2">
    <source>
        <dbReference type="Pfam" id="PF19572"/>
    </source>
</evidence>
<protein>
    <submittedName>
        <fullName evidence="3">Membrane protein</fullName>
    </submittedName>
</protein>
<dbReference type="OrthoDB" id="9758448at2"/>
<proteinExistence type="predicted"/>
<feature type="chain" id="PRO_5001986171" evidence="1">
    <location>
        <begin position="23"/>
        <end position="386"/>
    </location>
</feature>
<dbReference type="STRING" id="28115.HQ47_01830"/>
<organism evidence="3 4">
    <name type="scientific">Porphyromonas macacae</name>
    <dbReference type="NCBI Taxonomy" id="28115"/>
    <lineage>
        <taxon>Bacteria</taxon>
        <taxon>Pseudomonadati</taxon>
        <taxon>Bacteroidota</taxon>
        <taxon>Bacteroidia</taxon>
        <taxon>Bacteroidales</taxon>
        <taxon>Porphyromonadaceae</taxon>
        <taxon>Porphyromonas</taxon>
    </lineage>
</organism>
<dbReference type="InterPro" id="IPR047799">
    <property type="entry name" value="T9SS_OM_PorV"/>
</dbReference>
<feature type="signal peptide" evidence="1">
    <location>
        <begin position="1"/>
        <end position="22"/>
    </location>
</feature>
<sequence>MRSTRFLPAIITVAFLACGLQAQTKQVNPVITSVPSLAITPDARAAAMGNLGVASSANYYAQYWNPAKYASTTTKSGAYIGYTPWLSKLTDGIALMNIGGFYKLPSGTDQTISASLRYFSTGKMIQWDDMLNKVGQVSASELAFDIAYSRRLSASFSMAAALRYIYADPGIQREGIGKGHAFAMDIAGYMDKPIYLFKQDMRWRAGFNIKNIGTKISFDGGSHKGFIPTNLGLGTGLSMALAPAHALEVNVELNKLLVPTPPMYDPKSSELRDKAFADYYKTSALAGIFKSLGDAPGGFSEEMKEILWNAGMEYAYRQMFFARMGYSYIHPDKGAMQLFGFGAGVRYNGFTVDAAYQIATTPNNALDGTFSITLAVEPDQLKNLWK</sequence>
<dbReference type="Gene3D" id="2.40.160.60">
    <property type="entry name" value="Outer membrane protein transport protein (OMPP1/FadL/TodX)"/>
    <property type="match status" value="1"/>
</dbReference>